<evidence type="ECO:0000313" key="6">
    <source>
        <dbReference type="Proteomes" id="UP000294616"/>
    </source>
</evidence>
<dbReference type="EMBL" id="SMGO01000002">
    <property type="protein sequence ID" value="TCK83602.1"/>
    <property type="molecule type" value="Genomic_DNA"/>
</dbReference>
<protein>
    <submittedName>
        <fullName evidence="5">TonB-dependent SusC/RagA subfamily outer membrane receptor</fullName>
    </submittedName>
</protein>
<dbReference type="OrthoDB" id="9768177at2"/>
<dbReference type="InterPro" id="IPR039426">
    <property type="entry name" value="TonB-dep_rcpt-like"/>
</dbReference>
<dbReference type="InterPro" id="IPR023997">
    <property type="entry name" value="TonB-dep_OMP_SusC/RagA_CS"/>
</dbReference>
<dbReference type="SUPFAM" id="SSF56935">
    <property type="entry name" value="Porins"/>
    <property type="match status" value="1"/>
</dbReference>
<dbReference type="InterPro" id="IPR012910">
    <property type="entry name" value="Plug_dom"/>
</dbReference>
<dbReference type="Pfam" id="PF13715">
    <property type="entry name" value="CarbopepD_reg_2"/>
    <property type="match status" value="1"/>
</dbReference>
<comment type="similarity">
    <text evidence="1">Belongs to the TonB-dependent receptor family.</text>
</comment>
<sequence>MKRTYYAIILNIAGLIALSNLAFAQAVIKGNVASQDGEPLKEVLIKIKGTDLQTRSAADGTFSIESPKSKGTLVFVTPGYKDTQKKFNSKSDLVVFLNGSNPSETTVSNGYTSTSLSASKSISKDDMKKSSDVREQLQGRFPGVIVSNDNGTFRIRVRGVSSFNSGKNGENTTEPLYVVDGISMDDVSSLNPNSISKISVLKDAAETSIYGTRGANGVIVITTQK</sequence>
<evidence type="ECO:0000259" key="4">
    <source>
        <dbReference type="Pfam" id="PF07715"/>
    </source>
</evidence>
<comment type="caution">
    <text evidence="5">The sequence shown here is derived from an EMBL/GenBank/DDBJ whole genome shotgun (WGS) entry which is preliminary data.</text>
</comment>
<dbReference type="GO" id="GO:0009279">
    <property type="term" value="C:cell outer membrane"/>
    <property type="evidence" value="ECO:0007669"/>
    <property type="project" value="UniProtKB-SubCell"/>
</dbReference>
<organism evidence="5 6">
    <name type="scientific">Albibacterium bauzanense</name>
    <dbReference type="NCBI Taxonomy" id="653929"/>
    <lineage>
        <taxon>Bacteria</taxon>
        <taxon>Pseudomonadati</taxon>
        <taxon>Bacteroidota</taxon>
        <taxon>Sphingobacteriia</taxon>
        <taxon>Sphingobacteriales</taxon>
        <taxon>Sphingobacteriaceae</taxon>
        <taxon>Albibacterium</taxon>
    </lineage>
</organism>
<keyword evidence="1" id="KW-0813">Transport</keyword>
<feature type="domain" description="TonB-dependent receptor plug" evidence="4">
    <location>
        <begin position="117"/>
        <end position="218"/>
    </location>
</feature>
<evidence type="ECO:0000313" key="5">
    <source>
        <dbReference type="EMBL" id="TCK83602.1"/>
    </source>
</evidence>
<name>A0A4R1LXG0_9SPHI</name>
<dbReference type="RefSeq" id="WP_132224718.1">
    <property type="nucleotide sequence ID" value="NZ_SMGO01000002.1"/>
</dbReference>
<dbReference type="Gene3D" id="2.60.40.1120">
    <property type="entry name" value="Carboxypeptidase-like, regulatory domain"/>
    <property type="match status" value="1"/>
</dbReference>
<dbReference type="Gene3D" id="2.170.130.10">
    <property type="entry name" value="TonB-dependent receptor, plug domain"/>
    <property type="match status" value="1"/>
</dbReference>
<comment type="subcellular location">
    <subcellularLocation>
        <location evidence="1">Cell outer membrane</location>
        <topology evidence="1">Multi-pass membrane protein</topology>
    </subcellularLocation>
</comment>
<dbReference type="AlphaFoldDB" id="A0A4R1LXG0"/>
<dbReference type="SUPFAM" id="SSF49464">
    <property type="entry name" value="Carboxypeptidase regulatory domain-like"/>
    <property type="match status" value="1"/>
</dbReference>
<evidence type="ECO:0000256" key="2">
    <source>
        <dbReference type="SAM" id="MobiDB-lite"/>
    </source>
</evidence>
<feature type="signal peptide" evidence="3">
    <location>
        <begin position="1"/>
        <end position="24"/>
    </location>
</feature>
<keyword evidence="3" id="KW-0732">Signal</keyword>
<evidence type="ECO:0000256" key="3">
    <source>
        <dbReference type="SAM" id="SignalP"/>
    </source>
</evidence>
<dbReference type="PROSITE" id="PS52016">
    <property type="entry name" value="TONB_DEPENDENT_REC_3"/>
    <property type="match status" value="1"/>
</dbReference>
<accession>A0A4R1LXG0</accession>
<keyword evidence="6" id="KW-1185">Reference proteome</keyword>
<feature type="chain" id="PRO_5020615172" evidence="3">
    <location>
        <begin position="25"/>
        <end position="225"/>
    </location>
</feature>
<reference evidence="5 6" key="1">
    <citation type="submission" date="2019-03" db="EMBL/GenBank/DDBJ databases">
        <title>Genomic Encyclopedia of Archaeal and Bacterial Type Strains, Phase II (KMG-II): from individual species to whole genera.</title>
        <authorList>
            <person name="Goeker M."/>
        </authorList>
    </citation>
    <scope>NUCLEOTIDE SEQUENCE [LARGE SCALE GENOMIC DNA]</scope>
    <source>
        <strain evidence="5 6">DSM 22554</strain>
    </source>
</reference>
<dbReference type="InterPro" id="IPR008969">
    <property type="entry name" value="CarboxyPept-like_regulatory"/>
</dbReference>
<dbReference type="NCBIfam" id="TIGR04057">
    <property type="entry name" value="SusC_RagA_signa"/>
    <property type="match status" value="1"/>
</dbReference>
<keyword evidence="1" id="KW-0472">Membrane</keyword>
<keyword evidence="1" id="KW-1134">Transmembrane beta strand</keyword>
<dbReference type="InterPro" id="IPR037066">
    <property type="entry name" value="Plug_dom_sf"/>
</dbReference>
<feature type="compositionally biased region" description="Low complexity" evidence="2">
    <location>
        <begin position="112"/>
        <end position="121"/>
    </location>
</feature>
<proteinExistence type="inferred from homology"/>
<evidence type="ECO:0000256" key="1">
    <source>
        <dbReference type="PROSITE-ProRule" id="PRU01360"/>
    </source>
</evidence>
<dbReference type="Pfam" id="PF07715">
    <property type="entry name" value="Plug"/>
    <property type="match status" value="1"/>
</dbReference>
<feature type="region of interest" description="Disordered" evidence="2">
    <location>
        <begin position="105"/>
        <end position="128"/>
    </location>
</feature>
<keyword evidence="1" id="KW-0812">Transmembrane</keyword>
<gene>
    <name evidence="5" type="ORF">C8N28_2204</name>
</gene>
<keyword evidence="1" id="KW-0998">Cell outer membrane</keyword>
<keyword evidence="5" id="KW-0675">Receptor</keyword>
<dbReference type="Proteomes" id="UP000294616">
    <property type="component" value="Unassembled WGS sequence"/>
</dbReference>